<name>A0A1Y3B059_EURMA</name>
<dbReference type="EMBL" id="MUJZ01054891">
    <property type="protein sequence ID" value="OTF72735.1"/>
    <property type="molecule type" value="Genomic_DNA"/>
</dbReference>
<dbReference type="Proteomes" id="UP000194236">
    <property type="component" value="Unassembled WGS sequence"/>
</dbReference>
<evidence type="ECO:0000313" key="2">
    <source>
        <dbReference type="Proteomes" id="UP000194236"/>
    </source>
</evidence>
<comment type="caution">
    <text evidence="1">The sequence shown here is derived from an EMBL/GenBank/DDBJ whole genome shotgun (WGS) entry which is preliminary data.</text>
</comment>
<evidence type="ECO:0000313" key="1">
    <source>
        <dbReference type="EMBL" id="OTF72735.1"/>
    </source>
</evidence>
<accession>A0A1Y3B059</accession>
<protein>
    <submittedName>
        <fullName evidence="1">Uncharacterized protein</fullName>
    </submittedName>
</protein>
<reference evidence="1 2" key="1">
    <citation type="submission" date="2017-03" db="EMBL/GenBank/DDBJ databases">
        <title>Genome Survey of Euroglyphus maynei.</title>
        <authorList>
            <person name="Arlian L.G."/>
            <person name="Morgan M.S."/>
            <person name="Rider S.D."/>
        </authorList>
    </citation>
    <scope>NUCLEOTIDE SEQUENCE [LARGE SCALE GENOMIC DNA]</scope>
    <source>
        <strain evidence="1">Arlian Lab</strain>
        <tissue evidence="1">Whole body</tissue>
    </source>
</reference>
<proteinExistence type="predicted"/>
<feature type="non-terminal residue" evidence="1">
    <location>
        <position position="68"/>
    </location>
</feature>
<keyword evidence="2" id="KW-1185">Reference proteome</keyword>
<dbReference type="AlphaFoldDB" id="A0A1Y3B059"/>
<gene>
    <name evidence="1" type="ORF">BLA29_014448</name>
</gene>
<organism evidence="1 2">
    <name type="scientific">Euroglyphus maynei</name>
    <name type="common">Mayne's house dust mite</name>
    <dbReference type="NCBI Taxonomy" id="6958"/>
    <lineage>
        <taxon>Eukaryota</taxon>
        <taxon>Metazoa</taxon>
        <taxon>Ecdysozoa</taxon>
        <taxon>Arthropoda</taxon>
        <taxon>Chelicerata</taxon>
        <taxon>Arachnida</taxon>
        <taxon>Acari</taxon>
        <taxon>Acariformes</taxon>
        <taxon>Sarcoptiformes</taxon>
        <taxon>Astigmata</taxon>
        <taxon>Psoroptidia</taxon>
        <taxon>Analgoidea</taxon>
        <taxon>Pyroglyphidae</taxon>
        <taxon>Pyroglyphinae</taxon>
        <taxon>Euroglyphus</taxon>
    </lineage>
</organism>
<sequence>MADLVFDQNGHNLIYCELFDLEREPLPIRLPMVTADRQSLLVSHKTMLEAVRRCTQLALLQNQDVFIN</sequence>